<reference evidence="1 2" key="1">
    <citation type="submission" date="2016-10" db="EMBL/GenBank/DDBJ databases">
        <authorList>
            <person name="Cai Z."/>
        </authorList>
    </citation>
    <scope>NUCLEOTIDE SEQUENCE [LARGE SCALE GENOMIC DNA]</scope>
</reference>
<protein>
    <submittedName>
        <fullName evidence="1">Uncharacterized protein</fullName>
    </submittedName>
</protein>
<name>A0A383WC39_TETOB</name>
<accession>A0A383WC39</accession>
<organism evidence="1 2">
    <name type="scientific">Tetradesmus obliquus</name>
    <name type="common">Green alga</name>
    <name type="synonym">Acutodesmus obliquus</name>
    <dbReference type="NCBI Taxonomy" id="3088"/>
    <lineage>
        <taxon>Eukaryota</taxon>
        <taxon>Viridiplantae</taxon>
        <taxon>Chlorophyta</taxon>
        <taxon>core chlorophytes</taxon>
        <taxon>Chlorophyceae</taxon>
        <taxon>CS clade</taxon>
        <taxon>Sphaeropleales</taxon>
        <taxon>Scenedesmaceae</taxon>
        <taxon>Tetradesmus</taxon>
    </lineage>
</organism>
<sequence length="108" mass="11830">MVGPCQGHQWWSRGLEFVGDDYYKRQRLGLVPDWAHATAAAAAAGADVGVSSVNGRGHLPHLMEPWWSRGLEYVGDDYYKWQRLGLQRQHPAAADGVAAADSVNGRGQ</sequence>
<keyword evidence="2" id="KW-1185">Reference proteome</keyword>
<dbReference type="AlphaFoldDB" id="A0A383WC39"/>
<evidence type="ECO:0000313" key="1">
    <source>
        <dbReference type="EMBL" id="SZX75207.1"/>
    </source>
</evidence>
<dbReference type="Proteomes" id="UP000256970">
    <property type="component" value="Unassembled WGS sequence"/>
</dbReference>
<evidence type="ECO:0000313" key="2">
    <source>
        <dbReference type="Proteomes" id="UP000256970"/>
    </source>
</evidence>
<proteinExistence type="predicted"/>
<gene>
    <name evidence="1" type="ORF">BQ4739_LOCUS15503</name>
</gene>
<dbReference type="EMBL" id="FNXT01001226">
    <property type="protein sequence ID" value="SZX75207.1"/>
    <property type="molecule type" value="Genomic_DNA"/>
</dbReference>